<keyword evidence="11" id="KW-0479">Metal-binding</keyword>
<evidence type="ECO:0000256" key="1">
    <source>
        <dbReference type="ARBA" id="ARBA00004842"/>
    </source>
</evidence>
<comment type="caution">
    <text evidence="12">The sequence shown here is derived from an EMBL/GenBank/DDBJ whole genome shotgun (WGS) entry which is preliminary data.</text>
</comment>
<gene>
    <name evidence="11" type="primary">aroK</name>
    <name evidence="12" type="ORF">C2I19_17255</name>
</gene>
<evidence type="ECO:0000256" key="4">
    <source>
        <dbReference type="ARBA" id="ARBA00022605"/>
    </source>
</evidence>
<feature type="binding site" evidence="11">
    <location>
        <position position="124"/>
    </location>
    <ligand>
        <name>ATP</name>
        <dbReference type="ChEBI" id="CHEBI:30616"/>
    </ligand>
</feature>
<dbReference type="InterPro" id="IPR023000">
    <property type="entry name" value="Shikimate_kinase_CS"/>
</dbReference>
<feature type="binding site" evidence="11">
    <location>
        <position position="40"/>
    </location>
    <ligand>
        <name>substrate</name>
    </ligand>
</feature>
<dbReference type="EC" id="2.7.1.71" evidence="3 11"/>
<dbReference type="GO" id="GO:0005524">
    <property type="term" value="F:ATP binding"/>
    <property type="evidence" value="ECO:0007669"/>
    <property type="project" value="UniProtKB-UniRule"/>
</dbReference>
<comment type="catalytic activity">
    <reaction evidence="10 11">
        <text>shikimate + ATP = 3-phosphoshikimate + ADP + H(+)</text>
        <dbReference type="Rhea" id="RHEA:13121"/>
        <dbReference type="ChEBI" id="CHEBI:15378"/>
        <dbReference type="ChEBI" id="CHEBI:30616"/>
        <dbReference type="ChEBI" id="CHEBI:36208"/>
        <dbReference type="ChEBI" id="CHEBI:145989"/>
        <dbReference type="ChEBI" id="CHEBI:456216"/>
        <dbReference type="EC" id="2.7.1.71"/>
    </reaction>
</comment>
<evidence type="ECO:0000256" key="11">
    <source>
        <dbReference type="HAMAP-Rule" id="MF_00109"/>
    </source>
</evidence>
<feature type="binding site" evidence="11">
    <location>
        <begin position="18"/>
        <end position="23"/>
    </location>
    <ligand>
        <name>ATP</name>
        <dbReference type="ChEBI" id="CHEBI:30616"/>
    </ligand>
</feature>
<dbReference type="GO" id="GO:0009073">
    <property type="term" value="P:aromatic amino acid family biosynthetic process"/>
    <property type="evidence" value="ECO:0007669"/>
    <property type="project" value="UniProtKB-KW"/>
</dbReference>
<comment type="similarity">
    <text evidence="2 11">Belongs to the shikimate kinase family.</text>
</comment>
<dbReference type="InterPro" id="IPR031322">
    <property type="entry name" value="Shikimate/glucono_kinase"/>
</dbReference>
<feature type="binding site" evidence="11">
    <location>
        <position position="143"/>
    </location>
    <ligand>
        <name>substrate</name>
    </ligand>
</feature>
<dbReference type="CDD" id="cd00464">
    <property type="entry name" value="SK"/>
    <property type="match status" value="1"/>
</dbReference>
<dbReference type="PRINTS" id="PR01100">
    <property type="entry name" value="SHIKIMTKNASE"/>
</dbReference>
<keyword evidence="4 11" id="KW-0028">Amino-acid biosynthesis</keyword>
<dbReference type="GO" id="GO:0005829">
    <property type="term" value="C:cytosol"/>
    <property type="evidence" value="ECO:0007669"/>
    <property type="project" value="TreeGrafter"/>
</dbReference>
<dbReference type="EMBL" id="PQWB01000097">
    <property type="protein sequence ID" value="POZ60742.1"/>
    <property type="molecule type" value="Genomic_DNA"/>
</dbReference>
<dbReference type="PANTHER" id="PTHR21087:SF16">
    <property type="entry name" value="SHIKIMATE KINASE 1, CHLOROPLASTIC"/>
    <property type="match status" value="1"/>
</dbReference>
<comment type="pathway">
    <text evidence="1 11">Metabolic intermediate biosynthesis; chorismate biosynthesis; chorismate from D-erythrose 4-phosphate and phosphoenolpyruvate: step 5/7.</text>
</comment>
<dbReference type="Pfam" id="PF01202">
    <property type="entry name" value="SKI"/>
    <property type="match status" value="1"/>
</dbReference>
<dbReference type="GO" id="GO:0000287">
    <property type="term" value="F:magnesium ion binding"/>
    <property type="evidence" value="ECO:0007669"/>
    <property type="project" value="UniProtKB-UniRule"/>
</dbReference>
<evidence type="ECO:0000256" key="2">
    <source>
        <dbReference type="ARBA" id="ARBA00006997"/>
    </source>
</evidence>
<evidence type="ECO:0000256" key="7">
    <source>
        <dbReference type="ARBA" id="ARBA00022777"/>
    </source>
</evidence>
<dbReference type="PROSITE" id="PS01128">
    <property type="entry name" value="SHIKIMATE_KINASE"/>
    <property type="match status" value="1"/>
</dbReference>
<dbReference type="NCBIfam" id="NF003456">
    <property type="entry name" value="PRK05057.1"/>
    <property type="match status" value="1"/>
</dbReference>
<keyword evidence="9 11" id="KW-0057">Aromatic amino acid biosynthesis</keyword>
<dbReference type="GO" id="GO:0004765">
    <property type="term" value="F:shikimate kinase activity"/>
    <property type="evidence" value="ECO:0007669"/>
    <property type="project" value="UniProtKB-UniRule"/>
</dbReference>
<feature type="binding site" evidence="11">
    <location>
        <position position="64"/>
    </location>
    <ligand>
        <name>substrate</name>
    </ligand>
</feature>
<dbReference type="PANTHER" id="PTHR21087">
    <property type="entry name" value="SHIKIMATE KINASE"/>
    <property type="match status" value="1"/>
</dbReference>
<keyword evidence="11" id="KW-0460">Magnesium</keyword>
<feature type="binding site" evidence="11">
    <location>
        <position position="160"/>
    </location>
    <ligand>
        <name>ATP</name>
        <dbReference type="ChEBI" id="CHEBI:30616"/>
    </ligand>
</feature>
<comment type="function">
    <text evidence="11">Catalyzes the specific phosphorylation of the 3-hydroxyl group of shikimic acid using ATP as a cosubstrate.</text>
</comment>
<proteinExistence type="inferred from homology"/>
<name>A0A2S5DCN1_9NEIS</name>
<organism evidence="12 13">
    <name type="scientific">Chromobacterium alticapitis</name>
    <dbReference type="NCBI Taxonomy" id="2073169"/>
    <lineage>
        <taxon>Bacteria</taxon>
        <taxon>Pseudomonadati</taxon>
        <taxon>Pseudomonadota</taxon>
        <taxon>Betaproteobacteria</taxon>
        <taxon>Neisseriales</taxon>
        <taxon>Chromobacteriaceae</taxon>
        <taxon>Chromobacterium</taxon>
    </lineage>
</organism>
<dbReference type="AlphaFoldDB" id="A0A2S5DCN1"/>
<feature type="binding site" evidence="11">
    <location>
        <position position="86"/>
    </location>
    <ligand>
        <name>substrate</name>
    </ligand>
</feature>
<dbReference type="Gene3D" id="3.40.50.300">
    <property type="entry name" value="P-loop containing nucleotide triphosphate hydrolases"/>
    <property type="match status" value="1"/>
</dbReference>
<evidence type="ECO:0000256" key="5">
    <source>
        <dbReference type="ARBA" id="ARBA00022679"/>
    </source>
</evidence>
<protein>
    <recommendedName>
        <fullName evidence="3 11">Shikimate kinase</fullName>
        <shortName evidence="11">SK</shortName>
        <ecNumber evidence="3 11">2.7.1.71</ecNumber>
    </recommendedName>
</protein>
<dbReference type="RefSeq" id="WP_103903886.1">
    <property type="nucleotide sequence ID" value="NZ_PQWB01000097.1"/>
</dbReference>
<dbReference type="UniPathway" id="UPA00053">
    <property type="reaction ID" value="UER00088"/>
</dbReference>
<evidence type="ECO:0000256" key="8">
    <source>
        <dbReference type="ARBA" id="ARBA00022840"/>
    </source>
</evidence>
<keyword evidence="8 11" id="KW-0067">ATP-binding</keyword>
<evidence type="ECO:0000256" key="9">
    <source>
        <dbReference type="ARBA" id="ARBA00023141"/>
    </source>
</evidence>
<dbReference type="Proteomes" id="UP000237082">
    <property type="component" value="Unassembled WGS sequence"/>
</dbReference>
<evidence type="ECO:0000256" key="10">
    <source>
        <dbReference type="ARBA" id="ARBA00048567"/>
    </source>
</evidence>
<dbReference type="OrthoDB" id="9800332at2"/>
<dbReference type="GO" id="GO:0009423">
    <property type="term" value="P:chorismate biosynthetic process"/>
    <property type="evidence" value="ECO:0007669"/>
    <property type="project" value="UniProtKB-UniRule"/>
</dbReference>
<dbReference type="InterPro" id="IPR000623">
    <property type="entry name" value="Shikimate_kinase/TSH1"/>
</dbReference>
<sequence length="185" mass="20704">MPAMEKLAGNFFLVGLMGAGKTTVGRALARRTGKTFYDSDQEIEARTGVRVATIFDIEGELRFRNRESCVIRDLAQQRDIVLATGGGAVLREENRRVLAAHGTVIYLRAAIDDLLARTLHDKNRPLLQIADPRGKLESLFNERDPLYREIADIVIDTTQQNVNLLVARLVDQLLTPPHPRKETDS</sequence>
<dbReference type="HAMAP" id="MF_00109">
    <property type="entry name" value="Shikimate_kinase"/>
    <property type="match status" value="1"/>
</dbReference>
<accession>A0A2S5DCN1</accession>
<comment type="cofactor">
    <cofactor evidence="11">
        <name>Mg(2+)</name>
        <dbReference type="ChEBI" id="CHEBI:18420"/>
    </cofactor>
    <text evidence="11">Binds 1 Mg(2+) ion per subunit.</text>
</comment>
<keyword evidence="13" id="KW-1185">Reference proteome</keyword>
<keyword evidence="6 11" id="KW-0547">Nucleotide-binding</keyword>
<keyword evidence="7 11" id="KW-0418">Kinase</keyword>
<evidence type="ECO:0000256" key="6">
    <source>
        <dbReference type="ARBA" id="ARBA00022741"/>
    </source>
</evidence>
<comment type="subcellular location">
    <subcellularLocation>
        <location evidence="11">Cytoplasm</location>
    </subcellularLocation>
</comment>
<evidence type="ECO:0000256" key="3">
    <source>
        <dbReference type="ARBA" id="ARBA00012154"/>
    </source>
</evidence>
<reference evidence="13" key="1">
    <citation type="submission" date="2018-02" db="EMBL/GenBank/DDBJ databases">
        <authorList>
            <person name="O'Hara-Hanley K."/>
            <person name="Soby S."/>
        </authorList>
    </citation>
    <scope>NUCLEOTIDE SEQUENCE [LARGE SCALE GENOMIC DNA]</scope>
    <source>
        <strain evidence="13">MWU14-2602</strain>
    </source>
</reference>
<comment type="subunit">
    <text evidence="11">Monomer.</text>
</comment>
<evidence type="ECO:0000313" key="12">
    <source>
        <dbReference type="EMBL" id="POZ60742.1"/>
    </source>
</evidence>
<evidence type="ECO:0000313" key="13">
    <source>
        <dbReference type="Proteomes" id="UP000237082"/>
    </source>
</evidence>
<dbReference type="GO" id="GO:0008652">
    <property type="term" value="P:amino acid biosynthetic process"/>
    <property type="evidence" value="ECO:0007669"/>
    <property type="project" value="UniProtKB-KW"/>
</dbReference>
<keyword evidence="5 11" id="KW-0808">Transferase</keyword>
<keyword evidence="11" id="KW-0963">Cytoplasm</keyword>
<dbReference type="SUPFAM" id="SSF52540">
    <property type="entry name" value="P-loop containing nucleoside triphosphate hydrolases"/>
    <property type="match status" value="1"/>
</dbReference>
<feature type="binding site" evidence="11">
    <location>
        <position position="22"/>
    </location>
    <ligand>
        <name>Mg(2+)</name>
        <dbReference type="ChEBI" id="CHEBI:18420"/>
    </ligand>
</feature>
<dbReference type="InterPro" id="IPR027417">
    <property type="entry name" value="P-loop_NTPase"/>
</dbReference>